<dbReference type="InterPro" id="IPR001677">
    <property type="entry name" value="TbpB_B_D"/>
</dbReference>
<dbReference type="Gene3D" id="2.40.160.90">
    <property type="match status" value="2"/>
</dbReference>
<protein>
    <recommendedName>
        <fullName evidence="2">Transferrin-binding protein B C-lobe/N-lobe beta-barrel domain-containing protein</fullName>
    </recommendedName>
</protein>
<dbReference type="SUPFAM" id="SSF56925">
    <property type="entry name" value="OMPA-like"/>
    <property type="match status" value="2"/>
</dbReference>
<reference evidence="3 4" key="1">
    <citation type="submission" date="2019-12" db="EMBL/GenBank/DDBJ databases">
        <title>Genomic-based taxomic classification of the family Erythrobacteraceae.</title>
        <authorList>
            <person name="Xu L."/>
        </authorList>
    </citation>
    <scope>NUCLEOTIDE SEQUENCE [LARGE SCALE GENOMIC DNA]</scope>
    <source>
        <strain evidence="3 4">MCCC 1K01500</strain>
    </source>
</reference>
<evidence type="ECO:0000259" key="2">
    <source>
        <dbReference type="Pfam" id="PF01298"/>
    </source>
</evidence>
<sequence>MLLAACGGGGGGMSSTPSPVTKPTPTPTPAAASLGNVTTQTSFKNYATATDQELTGPDNTVVNTSSTGTSLSFSYDPETKTYTLTDNGETSSFGVAELYDNGTSDTHYHISTSDGFDALTLFDPKRLGLGMKYATIGLWQRRQEIDSDNANFTFDVFAYGFPTAASGVPLAGSATYDIDLFGVASPVGTFPRSIIGDGTFSLDFGQGLFAMSGEAGEYNNDADYSTCCSEWWGAGYLASNGGISGYFTYSGRENNRYQVSVTGSLFGPSGSEVGASLVGTGTFGSSFTGAFVGSRAHDGIDVALSARDTGARTYGTLIGTSTTTQHAGSPSSEAAGYYFTSTFGSLDFAADGSITPDMRIMNSRFVNVTFAPSDLLASQSDDLSDVYEVHNADANYRLQLFKPENPEIQLTYSSFGYWSEDRAIDDNNRQKQSSWFIYGVRTIGDTLPRSGTAHYDATVIGSGERLADREPLTLAGTTSIDVDFATTDIDGSLTAQAWTSSNQLIDLPDMDFHATGNAYNFDTYLNGVIGSIRGALYGPSGEEIGGTFEFVAGNLSTATFDASYSGVFYGKKD</sequence>
<dbReference type="RefSeq" id="WP_159797029.1">
    <property type="nucleotide sequence ID" value="NZ_WTYM01000056.1"/>
</dbReference>
<feature type="region of interest" description="Disordered" evidence="1">
    <location>
        <begin position="49"/>
        <end position="70"/>
    </location>
</feature>
<feature type="region of interest" description="Disordered" evidence="1">
    <location>
        <begin position="1"/>
        <end position="34"/>
    </location>
</feature>
<dbReference type="Proteomes" id="UP000433652">
    <property type="component" value="Unassembled WGS sequence"/>
</dbReference>
<name>A0A6I4SZM3_9SPHN</name>
<dbReference type="AlphaFoldDB" id="A0A6I4SZM3"/>
<proteinExistence type="predicted"/>
<keyword evidence="4" id="KW-1185">Reference proteome</keyword>
<feature type="compositionally biased region" description="Gly residues" evidence="1">
    <location>
        <begin position="1"/>
        <end position="13"/>
    </location>
</feature>
<evidence type="ECO:0000313" key="4">
    <source>
        <dbReference type="Proteomes" id="UP000433652"/>
    </source>
</evidence>
<accession>A0A6I4SZM3</accession>
<gene>
    <name evidence="3" type="ORF">GRI89_14190</name>
</gene>
<dbReference type="Pfam" id="PF01298">
    <property type="entry name" value="TbpB_B_D"/>
    <property type="match status" value="1"/>
</dbReference>
<evidence type="ECO:0000256" key="1">
    <source>
        <dbReference type="SAM" id="MobiDB-lite"/>
    </source>
</evidence>
<evidence type="ECO:0000313" key="3">
    <source>
        <dbReference type="EMBL" id="MXO60690.1"/>
    </source>
</evidence>
<feature type="domain" description="Transferrin-binding protein B C-lobe/N-lobe beta-barrel" evidence="2">
    <location>
        <begin position="447"/>
        <end position="572"/>
    </location>
</feature>
<dbReference type="OrthoDB" id="7529687at2"/>
<comment type="caution">
    <text evidence="3">The sequence shown here is derived from an EMBL/GenBank/DDBJ whole genome shotgun (WGS) entry which is preliminary data.</text>
</comment>
<dbReference type="InterPro" id="IPR011250">
    <property type="entry name" value="OMP/PagP_B-barrel"/>
</dbReference>
<dbReference type="EMBL" id="WTYM01000056">
    <property type="protein sequence ID" value="MXO60690.1"/>
    <property type="molecule type" value="Genomic_DNA"/>
</dbReference>
<feature type="compositionally biased region" description="Low complexity" evidence="1">
    <location>
        <begin position="59"/>
        <end position="70"/>
    </location>
</feature>
<organism evidence="3 4">
    <name type="scientific">Croceibacterium salegens</name>
    <dbReference type="NCBI Taxonomy" id="1737568"/>
    <lineage>
        <taxon>Bacteria</taxon>
        <taxon>Pseudomonadati</taxon>
        <taxon>Pseudomonadota</taxon>
        <taxon>Alphaproteobacteria</taxon>
        <taxon>Sphingomonadales</taxon>
        <taxon>Erythrobacteraceae</taxon>
        <taxon>Croceibacterium</taxon>
    </lineage>
</organism>